<keyword evidence="11" id="KW-1185">Reference proteome</keyword>
<evidence type="ECO:0000256" key="3">
    <source>
        <dbReference type="ARBA" id="ARBA00022692"/>
    </source>
</evidence>
<dbReference type="GO" id="GO:0005886">
    <property type="term" value="C:plasma membrane"/>
    <property type="evidence" value="ECO:0007669"/>
    <property type="project" value="TreeGrafter"/>
</dbReference>
<dbReference type="PROSITE" id="PS51778">
    <property type="entry name" value="VAST"/>
    <property type="match status" value="1"/>
</dbReference>
<comment type="caution">
    <text evidence="10">The sequence shown here is derived from an EMBL/GenBank/DDBJ whole genome shotgun (WGS) entry which is preliminary data.</text>
</comment>
<evidence type="ECO:0000256" key="8">
    <source>
        <dbReference type="SAM" id="Phobius"/>
    </source>
</evidence>
<dbReference type="GO" id="GO:0032541">
    <property type="term" value="C:cortical endoplasmic reticulum"/>
    <property type="evidence" value="ECO:0007669"/>
    <property type="project" value="TreeGrafter"/>
</dbReference>
<dbReference type="InterPro" id="IPR051482">
    <property type="entry name" value="Cholesterol_transport"/>
</dbReference>
<dbReference type="Proteomes" id="UP000757232">
    <property type="component" value="Unassembled WGS sequence"/>
</dbReference>
<evidence type="ECO:0000256" key="1">
    <source>
        <dbReference type="ARBA" id="ARBA00004167"/>
    </source>
</evidence>
<dbReference type="PANTHER" id="PTHR23319:SF4">
    <property type="entry name" value="GRAM DOMAIN CONTAINING 1B, ISOFORM E"/>
    <property type="match status" value="1"/>
</dbReference>
<evidence type="ECO:0000313" key="11">
    <source>
        <dbReference type="Proteomes" id="UP000757232"/>
    </source>
</evidence>
<accession>A0A9Q5N697</accession>
<feature type="region of interest" description="Disordered" evidence="7">
    <location>
        <begin position="297"/>
        <end position="351"/>
    </location>
</feature>
<keyword evidence="4 8" id="KW-1133">Transmembrane helix</keyword>
<dbReference type="GO" id="GO:0120015">
    <property type="term" value="F:sterol transfer activity"/>
    <property type="evidence" value="ECO:0007669"/>
    <property type="project" value="TreeGrafter"/>
</dbReference>
<dbReference type="CDD" id="cd13220">
    <property type="entry name" value="PH-GRAM_GRAMDC"/>
    <property type="match status" value="1"/>
</dbReference>
<dbReference type="InterPro" id="IPR031968">
    <property type="entry name" value="VASt"/>
</dbReference>
<comment type="subcellular location">
    <subcellularLocation>
        <location evidence="1">Membrane</location>
        <topology evidence="1">Single-pass membrane protein</topology>
    </subcellularLocation>
</comment>
<evidence type="ECO:0000256" key="2">
    <source>
        <dbReference type="ARBA" id="ARBA00006582"/>
    </source>
</evidence>
<dbReference type="InterPro" id="IPR011993">
    <property type="entry name" value="PH-like_dom_sf"/>
</dbReference>
<dbReference type="GO" id="GO:0032934">
    <property type="term" value="F:sterol binding"/>
    <property type="evidence" value="ECO:0007669"/>
    <property type="project" value="TreeGrafter"/>
</dbReference>
<sequence>MAPNFLSKFVKANDGHPRSRTISDVGEIRGRRSASGTFEAKVNTPPSVILTTENNNSPVAPSTPGSLHRQDSPRRSRSATTTPSTPPKDLNDVTSIPQTMSPESVPSGSPEMGLGIDLGQLPKLPEPVLSHPPGLPKESNSNMNGVNHLAKRKTSSKSLKNQEVQNNVPSMSSIPISVPSTGSIQAFQEWHAAAKAAGLIESPTSDTTPTTANFSVTSEIDVLPPSTSTTSQASLHPGSKDADAMSVSSAVSSNKKMSWRRGSTTSSKKHKAAGLASAIAASGLAMVNPAVAQSLNQFAPQPNSPRNVPVSPPGNTVGIRRKRGSSNTSHARTRSLTTAGDNEQYYSDLDSGSEDGLDLDDEIPVTGFAVASNKRNADFHDMFPQVPEGDYLIEDYGCALQREILIQGRLYISENHICFHANIFGWVTDLIIPVYEITAIEKRMTALFIPNAIQITTRTAKYTFASFLSRDTTYDVIHNIWRLARPDADSLRSGDASARVSLEDTSLRANGSSTAGTSLVSPIGGKATMCKCGKEGQHYAETVMVAVFPGTPEKIYNLMFASGFIKDFMREEQNLKDLQISDWEPDPETQLLSRKFSYIKILNGVVKQTKCELLDETVHCDLDDYISTVTTTRTPDVPSGSVFAIKTRTCIMWANAATTRVIVTTQVDWTGRSFIRSMINGSSIDGQKRYHVDLERAMRKYIALHKNEFVPEGMEEVVDAPIAIEALGTSKGEATVMPLSEEEASKKREHERNQRATQWAFDTIMGAWKVAKQSTLDALDLVSDAWDQSSSTTILYFVIVVLVISNIWTLLMVGRGEEVGRRKEMIRIEEQKKWVMGIIAALTEERQLGYPNDLLSKPVPTGGEALQVELDELSKALDNVEERIHRLRGSLEDLD</sequence>
<proteinExistence type="inferred from homology"/>
<feature type="compositionally biased region" description="Low complexity" evidence="7">
    <location>
        <begin position="300"/>
        <end position="309"/>
    </location>
</feature>
<feature type="domain" description="VASt" evidence="9">
    <location>
        <begin position="538"/>
        <end position="706"/>
    </location>
</feature>
<dbReference type="InterPro" id="IPR004182">
    <property type="entry name" value="GRAM"/>
</dbReference>
<evidence type="ECO:0000313" key="10">
    <source>
        <dbReference type="EMBL" id="OCB89012.1"/>
    </source>
</evidence>
<feature type="region of interest" description="Disordered" evidence="7">
    <location>
        <begin position="12"/>
        <end position="118"/>
    </location>
</feature>
<dbReference type="Gene3D" id="2.30.29.30">
    <property type="entry name" value="Pleckstrin-homology domain (PH domain)/Phosphotyrosine-binding domain (PTB)"/>
    <property type="match status" value="1"/>
</dbReference>
<keyword evidence="5 8" id="KW-0472">Membrane</keyword>
<comment type="similarity">
    <text evidence="2">Belongs to the YSP2 family.</text>
</comment>
<evidence type="ECO:0000256" key="4">
    <source>
        <dbReference type="ARBA" id="ARBA00022989"/>
    </source>
</evidence>
<dbReference type="EMBL" id="LNZH02000166">
    <property type="protein sequence ID" value="OCB89012.1"/>
    <property type="molecule type" value="Genomic_DNA"/>
</dbReference>
<evidence type="ECO:0000256" key="6">
    <source>
        <dbReference type="SAM" id="Coils"/>
    </source>
</evidence>
<dbReference type="GO" id="GO:0140268">
    <property type="term" value="C:endoplasmic reticulum-plasma membrane contact site"/>
    <property type="evidence" value="ECO:0007669"/>
    <property type="project" value="TreeGrafter"/>
</dbReference>
<dbReference type="OrthoDB" id="2162691at2759"/>
<protein>
    <recommendedName>
        <fullName evidence="9">VASt domain-containing protein</fullName>
    </recommendedName>
</protein>
<feature type="region of interest" description="Disordered" evidence="7">
    <location>
        <begin position="223"/>
        <end position="270"/>
    </location>
</feature>
<keyword evidence="3 8" id="KW-0812">Transmembrane</keyword>
<organism evidence="10 11">
    <name type="scientific">Sanghuangporus baumii</name>
    <name type="common">Phellinus baumii</name>
    <dbReference type="NCBI Taxonomy" id="108892"/>
    <lineage>
        <taxon>Eukaryota</taxon>
        <taxon>Fungi</taxon>
        <taxon>Dikarya</taxon>
        <taxon>Basidiomycota</taxon>
        <taxon>Agaricomycotina</taxon>
        <taxon>Agaricomycetes</taxon>
        <taxon>Hymenochaetales</taxon>
        <taxon>Hymenochaetaceae</taxon>
        <taxon>Sanghuangporus</taxon>
    </lineage>
</organism>
<feature type="compositionally biased region" description="Polar residues" evidence="7">
    <location>
        <begin position="225"/>
        <end position="234"/>
    </location>
</feature>
<dbReference type="SMART" id="SM00568">
    <property type="entry name" value="GRAM"/>
    <property type="match status" value="1"/>
</dbReference>
<feature type="coiled-coil region" evidence="6">
    <location>
        <begin position="863"/>
        <end position="890"/>
    </location>
</feature>
<dbReference type="GO" id="GO:0032366">
    <property type="term" value="P:intracellular sterol transport"/>
    <property type="evidence" value="ECO:0007669"/>
    <property type="project" value="TreeGrafter"/>
</dbReference>
<feature type="compositionally biased region" description="Polar residues" evidence="7">
    <location>
        <begin position="44"/>
        <end position="65"/>
    </location>
</feature>
<evidence type="ECO:0000259" key="9">
    <source>
        <dbReference type="PROSITE" id="PS51778"/>
    </source>
</evidence>
<feature type="compositionally biased region" description="Polar residues" evidence="7">
    <location>
        <begin position="92"/>
        <end position="107"/>
    </location>
</feature>
<reference evidence="10" key="1">
    <citation type="submission" date="2016-06" db="EMBL/GenBank/DDBJ databases">
        <title>Draft Genome sequence of the fungus Inonotus baumii.</title>
        <authorList>
            <person name="Zhu H."/>
            <person name="Lin W."/>
        </authorList>
    </citation>
    <scope>NUCLEOTIDE SEQUENCE</scope>
    <source>
        <strain evidence="10">821</strain>
    </source>
</reference>
<dbReference type="GO" id="GO:0005789">
    <property type="term" value="C:endoplasmic reticulum membrane"/>
    <property type="evidence" value="ECO:0007669"/>
    <property type="project" value="TreeGrafter"/>
</dbReference>
<dbReference type="AlphaFoldDB" id="A0A9Q5N697"/>
<gene>
    <name evidence="10" type="ORF">A7U60_g3819</name>
</gene>
<dbReference type="GO" id="GO:0005739">
    <property type="term" value="C:mitochondrion"/>
    <property type="evidence" value="ECO:0007669"/>
    <property type="project" value="TreeGrafter"/>
</dbReference>
<dbReference type="PANTHER" id="PTHR23319">
    <property type="entry name" value="GRAM DOMAIN CONTAINING 1B, ISOFORM E"/>
    <property type="match status" value="1"/>
</dbReference>
<evidence type="ECO:0000256" key="5">
    <source>
        <dbReference type="ARBA" id="ARBA00023136"/>
    </source>
</evidence>
<feature type="transmembrane region" description="Helical" evidence="8">
    <location>
        <begin position="794"/>
        <end position="813"/>
    </location>
</feature>
<feature type="compositionally biased region" description="Low complexity" evidence="7">
    <location>
        <begin position="244"/>
        <end position="256"/>
    </location>
</feature>
<dbReference type="Pfam" id="PF02893">
    <property type="entry name" value="GRAM"/>
    <property type="match status" value="1"/>
</dbReference>
<name>A0A9Q5N697_SANBA</name>
<feature type="compositionally biased region" description="Polar residues" evidence="7">
    <location>
        <begin position="325"/>
        <end position="345"/>
    </location>
</feature>
<dbReference type="Pfam" id="PF16016">
    <property type="entry name" value="VASt"/>
    <property type="match status" value="1"/>
</dbReference>
<keyword evidence="6" id="KW-0175">Coiled coil</keyword>
<evidence type="ECO:0000256" key="7">
    <source>
        <dbReference type="SAM" id="MobiDB-lite"/>
    </source>
</evidence>